<evidence type="ECO:0008006" key="4">
    <source>
        <dbReference type="Google" id="ProtNLM"/>
    </source>
</evidence>
<accession>A0AAV6FJH5</accession>
<name>A0AAV6FJH5_9TELE</name>
<keyword evidence="3" id="KW-1185">Reference proteome</keyword>
<keyword evidence="1" id="KW-0732">Signal</keyword>
<sequence length="110" mass="12408">MWIVLSLMINITLSTALGVSVNIFAKPILSCTSKIFTCHVVHYPYMPLSIHLTKDGVPLDRAARNGPRPNGDGTVQITLWIDTIDEDIQNSKLNVKHAQRRHLHVRQNLK</sequence>
<dbReference type="AlphaFoldDB" id="A0AAV6FJH5"/>
<dbReference type="Proteomes" id="UP000823561">
    <property type="component" value="Chromosome 24"/>
</dbReference>
<comment type="caution">
    <text evidence="2">The sequence shown here is derived from an EMBL/GenBank/DDBJ whole genome shotgun (WGS) entry which is preliminary data.</text>
</comment>
<dbReference type="Gene3D" id="2.60.40.10">
    <property type="entry name" value="Immunoglobulins"/>
    <property type="match status" value="1"/>
</dbReference>
<evidence type="ECO:0000313" key="2">
    <source>
        <dbReference type="EMBL" id="KAG5261215.1"/>
    </source>
</evidence>
<evidence type="ECO:0000256" key="1">
    <source>
        <dbReference type="SAM" id="SignalP"/>
    </source>
</evidence>
<protein>
    <recommendedName>
        <fullName evidence="4">Secreted protein</fullName>
    </recommendedName>
</protein>
<evidence type="ECO:0000313" key="3">
    <source>
        <dbReference type="Proteomes" id="UP000823561"/>
    </source>
</evidence>
<dbReference type="InterPro" id="IPR036179">
    <property type="entry name" value="Ig-like_dom_sf"/>
</dbReference>
<feature type="chain" id="PRO_5043663834" description="Secreted protein" evidence="1">
    <location>
        <begin position="19"/>
        <end position="110"/>
    </location>
</feature>
<feature type="signal peptide" evidence="1">
    <location>
        <begin position="1"/>
        <end position="18"/>
    </location>
</feature>
<reference evidence="2" key="1">
    <citation type="submission" date="2020-10" db="EMBL/GenBank/DDBJ databases">
        <title>Chromosome-scale genome assembly of the Allis shad, Alosa alosa.</title>
        <authorList>
            <person name="Margot Z."/>
            <person name="Christophe K."/>
            <person name="Cabau C."/>
            <person name="Louis A."/>
            <person name="Berthelot C."/>
            <person name="Parey E."/>
            <person name="Roest Crollius H."/>
            <person name="Montfort J."/>
            <person name="Robinson-Rechavi M."/>
            <person name="Bucao C."/>
            <person name="Bouchez O."/>
            <person name="Gislard M."/>
            <person name="Lluch J."/>
            <person name="Milhes M."/>
            <person name="Lampietro C."/>
            <person name="Lopez Roques C."/>
            <person name="Donnadieu C."/>
            <person name="Braasch I."/>
            <person name="Desvignes T."/>
            <person name="Postlethwait J."/>
            <person name="Bobe J."/>
            <person name="Guiguen Y."/>
        </authorList>
    </citation>
    <scope>NUCLEOTIDE SEQUENCE</scope>
    <source>
        <strain evidence="2">M-15738</strain>
        <tissue evidence="2">Blood</tissue>
    </source>
</reference>
<dbReference type="EMBL" id="JADWDJ010000024">
    <property type="protein sequence ID" value="KAG5261215.1"/>
    <property type="molecule type" value="Genomic_DNA"/>
</dbReference>
<proteinExistence type="predicted"/>
<dbReference type="SUPFAM" id="SSF48726">
    <property type="entry name" value="Immunoglobulin"/>
    <property type="match status" value="1"/>
</dbReference>
<dbReference type="InterPro" id="IPR013783">
    <property type="entry name" value="Ig-like_fold"/>
</dbReference>
<organism evidence="2 3">
    <name type="scientific">Alosa alosa</name>
    <name type="common">allis shad</name>
    <dbReference type="NCBI Taxonomy" id="278164"/>
    <lineage>
        <taxon>Eukaryota</taxon>
        <taxon>Metazoa</taxon>
        <taxon>Chordata</taxon>
        <taxon>Craniata</taxon>
        <taxon>Vertebrata</taxon>
        <taxon>Euteleostomi</taxon>
        <taxon>Actinopterygii</taxon>
        <taxon>Neopterygii</taxon>
        <taxon>Teleostei</taxon>
        <taxon>Clupei</taxon>
        <taxon>Clupeiformes</taxon>
        <taxon>Clupeoidei</taxon>
        <taxon>Clupeidae</taxon>
        <taxon>Alosa</taxon>
    </lineage>
</organism>
<gene>
    <name evidence="2" type="ORF">AALO_G00301320</name>
</gene>